<keyword evidence="3" id="KW-1185">Reference proteome</keyword>
<dbReference type="Proteomes" id="UP001266305">
    <property type="component" value="Unassembled WGS sequence"/>
</dbReference>
<evidence type="ECO:0000313" key="2">
    <source>
        <dbReference type="EMBL" id="KAK2087428.1"/>
    </source>
</evidence>
<proteinExistence type="predicted"/>
<protein>
    <submittedName>
        <fullName evidence="2">Uncharacterized protein</fullName>
    </submittedName>
</protein>
<dbReference type="InterPro" id="IPR011013">
    <property type="entry name" value="Gal_mutarotase_sf_dom"/>
</dbReference>
<evidence type="ECO:0000256" key="1">
    <source>
        <dbReference type="SAM" id="MobiDB-lite"/>
    </source>
</evidence>
<feature type="compositionally biased region" description="Gly residues" evidence="1">
    <location>
        <begin position="194"/>
        <end position="206"/>
    </location>
</feature>
<reference evidence="2 3" key="1">
    <citation type="submission" date="2023-05" db="EMBL/GenBank/DDBJ databases">
        <title>B98-5 Cell Line De Novo Hybrid Assembly: An Optical Mapping Approach.</title>
        <authorList>
            <person name="Kananen K."/>
            <person name="Auerbach J.A."/>
            <person name="Kautto E."/>
            <person name="Blachly J.S."/>
        </authorList>
    </citation>
    <scope>NUCLEOTIDE SEQUENCE [LARGE SCALE GENOMIC DNA]</scope>
    <source>
        <strain evidence="2">B95-8</strain>
        <tissue evidence="2">Cell line</tissue>
    </source>
</reference>
<dbReference type="EMBL" id="JASSZA010000019">
    <property type="protein sequence ID" value="KAK2087428.1"/>
    <property type="molecule type" value="Genomic_DNA"/>
</dbReference>
<accession>A0ABQ9TSQ4</accession>
<feature type="region of interest" description="Disordered" evidence="1">
    <location>
        <begin position="1"/>
        <end position="30"/>
    </location>
</feature>
<dbReference type="InterPro" id="IPR013780">
    <property type="entry name" value="Glyco_hydro_b"/>
</dbReference>
<gene>
    <name evidence="2" type="ORF">P7K49_033335</name>
</gene>
<feature type="region of interest" description="Disordered" evidence="1">
    <location>
        <begin position="186"/>
        <end position="211"/>
    </location>
</feature>
<name>A0ABQ9TSQ4_SAGOE</name>
<sequence>MTTSSLTRTAPTSSGPATFPVGQPSNATSASATTSCRWVGARLDGECSPEALQAGCSNIPLGLQVCNQLEALVGPEANVGPYGSGESAPLSTCRAQEGKELGLKLETNPRSPPSSSFLKPLRTLPTSTRPFASPWGLSRVPQYPAELIVYQQMRRWLCSSIMTPSAAPPASTWQTTTRASLLQAGGPARCAGRNLGGKGAETGRGGTRAWERRDRDRSEAWLRAVGRGYKGSWGRSLWRRGQRQERDEALEGKRRRGVGKKRRRQIWGVVKGSRVGLEGLVRWILRESGQRPERGGAWERRGGVRSRTHLSLCTLPQVLLSNALARLRGFKEHFTFCRQLNISICPLSQTAARVSRNGRSGHRADGLAVTAPGPPRGVSMRSGWAWRKLAVTHTLSPQFLVTIYNPLGRKVNWMVRLPVSEGVFVVKDPNGRTVPSDVSSVNE</sequence>
<evidence type="ECO:0000313" key="3">
    <source>
        <dbReference type="Proteomes" id="UP001266305"/>
    </source>
</evidence>
<dbReference type="Gene3D" id="2.60.40.1180">
    <property type="entry name" value="Golgi alpha-mannosidase II"/>
    <property type="match status" value="1"/>
</dbReference>
<organism evidence="2 3">
    <name type="scientific">Saguinus oedipus</name>
    <name type="common">Cotton-top tamarin</name>
    <name type="synonym">Oedipomidas oedipus</name>
    <dbReference type="NCBI Taxonomy" id="9490"/>
    <lineage>
        <taxon>Eukaryota</taxon>
        <taxon>Metazoa</taxon>
        <taxon>Chordata</taxon>
        <taxon>Craniata</taxon>
        <taxon>Vertebrata</taxon>
        <taxon>Euteleostomi</taxon>
        <taxon>Mammalia</taxon>
        <taxon>Eutheria</taxon>
        <taxon>Euarchontoglires</taxon>
        <taxon>Primates</taxon>
        <taxon>Haplorrhini</taxon>
        <taxon>Platyrrhini</taxon>
        <taxon>Cebidae</taxon>
        <taxon>Callitrichinae</taxon>
        <taxon>Saguinus</taxon>
    </lineage>
</organism>
<dbReference type="SUPFAM" id="SSF74650">
    <property type="entry name" value="Galactose mutarotase-like"/>
    <property type="match status" value="1"/>
</dbReference>
<feature type="compositionally biased region" description="Polar residues" evidence="1">
    <location>
        <begin position="1"/>
        <end position="16"/>
    </location>
</feature>
<feature type="region of interest" description="Disordered" evidence="1">
    <location>
        <begin position="104"/>
        <end position="123"/>
    </location>
</feature>
<comment type="caution">
    <text evidence="2">The sequence shown here is derived from an EMBL/GenBank/DDBJ whole genome shotgun (WGS) entry which is preliminary data.</text>
</comment>